<keyword evidence="14" id="KW-0325">Glycoprotein</keyword>
<evidence type="ECO:0000256" key="4">
    <source>
        <dbReference type="ARBA" id="ARBA00010420"/>
    </source>
</evidence>
<dbReference type="GO" id="GO:0016787">
    <property type="term" value="F:hydrolase activity"/>
    <property type="evidence" value="ECO:0007669"/>
    <property type="project" value="UniProtKB-KW"/>
</dbReference>
<keyword evidence="11" id="KW-0333">Golgi apparatus</keyword>
<comment type="pathway">
    <text evidence="2">Glycan metabolism; heparin biosynthesis.</text>
</comment>
<dbReference type="GO" id="GO:0015016">
    <property type="term" value="F:heparan sulfate N-sulfotransferase activity"/>
    <property type="evidence" value="ECO:0007669"/>
    <property type="project" value="UniProtKB-EC"/>
</dbReference>
<feature type="domain" description="Heparan sulfate-N-deacetylase N-terminal" evidence="22">
    <location>
        <begin position="89"/>
        <end position="292"/>
    </location>
</feature>
<feature type="binding site" evidence="17">
    <location>
        <position position="804"/>
    </location>
    <ligand>
        <name>3'-phosphoadenylyl sulfate</name>
        <dbReference type="ChEBI" id="CHEBI:58339"/>
    </ligand>
</feature>
<keyword evidence="9" id="KW-0735">Signal-anchor</keyword>
<keyword evidence="24" id="KW-1185">Reference proteome</keyword>
<evidence type="ECO:0000256" key="18">
    <source>
        <dbReference type="PIRSR" id="PIRSR637359-3"/>
    </source>
</evidence>
<keyword evidence="10 19" id="KW-1133">Transmembrane helix</keyword>
<feature type="active site" description="For sulfotransferase activity" evidence="16">
    <location>
        <position position="608"/>
    </location>
</feature>
<evidence type="ECO:0000259" key="22">
    <source>
        <dbReference type="Pfam" id="PF25119"/>
    </source>
</evidence>
<keyword evidence="15" id="KW-0511">Multifunctional enzyme</keyword>
<evidence type="ECO:0000256" key="2">
    <source>
        <dbReference type="ARBA" id="ARBA00004841"/>
    </source>
</evidence>
<dbReference type="Pfam" id="PF12062">
    <property type="entry name" value="HSNSD-CE"/>
    <property type="match status" value="1"/>
</dbReference>
<evidence type="ECO:0000256" key="6">
    <source>
        <dbReference type="ARBA" id="ARBA00022679"/>
    </source>
</evidence>
<dbReference type="EMBL" id="BTSX01000004">
    <property type="protein sequence ID" value="GMS95820.1"/>
    <property type="molecule type" value="Genomic_DNA"/>
</dbReference>
<protein>
    <recommendedName>
        <fullName evidence="5">[heparan sulfate]-glucosamine N-sulfotransferase</fullName>
        <ecNumber evidence="5">2.8.2.8</ecNumber>
    </recommendedName>
</protein>
<dbReference type="InterPro" id="IPR021930">
    <property type="entry name" value="Heparan_SO4_deacetylase_dom"/>
</dbReference>
<feature type="binding site" evidence="17">
    <location>
        <begin position="819"/>
        <end position="823"/>
    </location>
    <ligand>
        <name>3'-phosphoadenylyl sulfate</name>
        <dbReference type="ChEBI" id="CHEBI:58339"/>
    </ligand>
</feature>
<evidence type="ECO:0000256" key="7">
    <source>
        <dbReference type="ARBA" id="ARBA00022692"/>
    </source>
</evidence>
<dbReference type="InterPro" id="IPR027417">
    <property type="entry name" value="P-loop_NTPase"/>
</dbReference>
<comment type="subcellular location">
    <subcellularLocation>
        <location evidence="1">Golgi apparatus membrane</location>
        <topology evidence="1">Single-pass type II membrane protein</topology>
    </subcellularLocation>
</comment>
<feature type="binding site" evidence="17">
    <location>
        <position position="703"/>
    </location>
    <ligand>
        <name>3'-phosphoadenylyl sulfate</name>
        <dbReference type="ChEBI" id="CHEBI:58339"/>
    </ligand>
</feature>
<keyword evidence="12 19" id="KW-0472">Membrane</keyword>
<evidence type="ECO:0000256" key="9">
    <source>
        <dbReference type="ARBA" id="ARBA00022968"/>
    </source>
</evidence>
<dbReference type="PANTHER" id="PTHR10605">
    <property type="entry name" value="HEPARAN SULFATE SULFOTRANSFERASE"/>
    <property type="match status" value="1"/>
</dbReference>
<keyword evidence="13 18" id="KW-1015">Disulfide bond</keyword>
<evidence type="ECO:0000256" key="15">
    <source>
        <dbReference type="ARBA" id="ARBA00023268"/>
    </source>
</evidence>
<dbReference type="Gene3D" id="3.40.50.300">
    <property type="entry name" value="P-loop containing nucleotide triphosphate hydrolases"/>
    <property type="match status" value="1"/>
</dbReference>
<name>A0AAV5TNH5_9BILA</name>
<keyword evidence="6" id="KW-0808">Transferase</keyword>
<dbReference type="Pfam" id="PF25119">
    <property type="entry name" value="HSNSD_N"/>
    <property type="match status" value="1"/>
</dbReference>
<evidence type="ECO:0000256" key="19">
    <source>
        <dbReference type="SAM" id="Phobius"/>
    </source>
</evidence>
<feature type="domain" description="Heparan sulphate-N-deacetylase deacetylase" evidence="21">
    <location>
        <begin position="304"/>
        <end position="507"/>
    </location>
</feature>
<dbReference type="SUPFAM" id="SSF52540">
    <property type="entry name" value="P-loop containing nucleoside triphosphate hydrolases"/>
    <property type="match status" value="1"/>
</dbReference>
<evidence type="ECO:0000259" key="21">
    <source>
        <dbReference type="Pfam" id="PF12062"/>
    </source>
</evidence>
<dbReference type="Proteomes" id="UP001432027">
    <property type="component" value="Unassembled WGS sequence"/>
</dbReference>
<feature type="transmembrane region" description="Helical" evidence="19">
    <location>
        <begin position="30"/>
        <end position="48"/>
    </location>
</feature>
<evidence type="ECO:0000313" key="23">
    <source>
        <dbReference type="EMBL" id="GMS95820.1"/>
    </source>
</evidence>
<dbReference type="Pfam" id="PF00685">
    <property type="entry name" value="Sulfotransfer_1"/>
    <property type="match status" value="1"/>
</dbReference>
<dbReference type="AlphaFoldDB" id="A0AAV5TNH5"/>
<feature type="non-terminal residue" evidence="23">
    <location>
        <position position="1"/>
    </location>
</feature>
<evidence type="ECO:0000256" key="11">
    <source>
        <dbReference type="ARBA" id="ARBA00023034"/>
    </source>
</evidence>
<dbReference type="InterPro" id="IPR037359">
    <property type="entry name" value="NST/OST"/>
</dbReference>
<proteinExistence type="inferred from homology"/>
<gene>
    <name evidence="23" type="ORF">PENTCL1PPCAC_17995</name>
</gene>
<evidence type="ECO:0000256" key="16">
    <source>
        <dbReference type="PIRSR" id="PIRSR637359-1"/>
    </source>
</evidence>
<dbReference type="GO" id="GO:0019213">
    <property type="term" value="F:deacetylase activity"/>
    <property type="evidence" value="ECO:0007669"/>
    <property type="project" value="TreeGrafter"/>
</dbReference>
<evidence type="ECO:0000256" key="1">
    <source>
        <dbReference type="ARBA" id="ARBA00004323"/>
    </source>
</evidence>
<dbReference type="InterPro" id="IPR056793">
    <property type="entry name" value="HSNSD_N"/>
</dbReference>
<dbReference type="PANTHER" id="PTHR10605:SF56">
    <property type="entry name" value="BIFUNCTIONAL HEPARAN SULFATE N-DEACETYLASE_N-SULFOTRANSFERASE"/>
    <property type="match status" value="1"/>
</dbReference>
<evidence type="ECO:0000256" key="3">
    <source>
        <dbReference type="ARBA" id="ARBA00005093"/>
    </source>
</evidence>
<accession>A0AAV5TNH5</accession>
<reference evidence="23" key="1">
    <citation type="submission" date="2023-10" db="EMBL/GenBank/DDBJ databases">
        <title>Genome assembly of Pristionchus species.</title>
        <authorList>
            <person name="Yoshida K."/>
            <person name="Sommer R.J."/>
        </authorList>
    </citation>
    <scope>NUCLEOTIDE SEQUENCE</scope>
    <source>
        <strain evidence="23">RS0144</strain>
    </source>
</reference>
<keyword evidence="7 19" id="KW-0812">Transmembrane</keyword>
<comment type="pathway">
    <text evidence="3">Glycan metabolism; heparan sulfate biosynthesis.</text>
</comment>
<evidence type="ECO:0000256" key="17">
    <source>
        <dbReference type="PIRSR" id="PIRSR637359-2"/>
    </source>
</evidence>
<sequence>QVGHCNGIINSTSSMIPFIPYKRLFKAVKFLPVFLFVYIFLYSSLFRWPDSAGPRFPPQHLANYVCPSSNGGEKYSHFDSFSPNDTALTEPRILLLLENVFSRHGRLITQMLNATKCAYKIETFSKNLPLLTTSTRGRYSTIIIENFNRYVNLPKWNRQLLDKYSQDYKVPIVSFFPGRVQFFSSSKVRGMNLTMWHNQKAFNARFSPSSVIPFIGRPDAVLPFPVSDGREWSLFEESSDYESVLVVEDIEGRRRAAIIRDKGLVDGVEKIVIGHNLSEWMIGLGFIDSLRWSTKSRCGVDSLDRFIQIDIDDVFVGARGTRMIPDDVEALVQSQERLRHSISNFSYLLGYSGAYFLHGDDLEDEGDKKLIETATNFLWFPHMWKHNHAQEYNESFLQSTMRLNKQFAVANNLRVPFEYAISPQHGGVYPVHNALYEAWEKVWGVKVTSTEEYPHFRPWNSRRGFIYRGVKVLPRETCGLYTHTQLFHLYPGGVNKLISLIEGGDLFWTIVLNPMSIFMTHQQNFSHDRLAPYTFDNLISFIQCWTRLRLKWEDPISAAQRYFNLFPMEKNPIWSNPCMDDRHRCILPPSFNCSSLTLPNLLVVGPQKTGTTALSSFLQLHPHVTTNEKMDKSFEEVQFFSGENYGKGLDWYRELFSNGQCSIIMDKSATYFDSEEGPRRAATLIPNTKIVVILHDPILRAYSWYHHLVARNESIVEGLSMDDILDGGTSNAKKIRKRCISGGRYAHHLDRWLEWFPSSQFYLIDGGALRDDPVQVVDHLSRWLHLSPFDFQSSIQFNRKKGFYCKIVSGHPSCLGASKGRSYPPLSPSLSSRLCSIFRDDNIALHKMLLKHNFPVPSWLPSSLDQC</sequence>
<evidence type="ECO:0000256" key="10">
    <source>
        <dbReference type="ARBA" id="ARBA00022989"/>
    </source>
</evidence>
<evidence type="ECO:0000313" key="24">
    <source>
        <dbReference type="Proteomes" id="UP001432027"/>
    </source>
</evidence>
<organism evidence="23 24">
    <name type="scientific">Pristionchus entomophagus</name>
    <dbReference type="NCBI Taxonomy" id="358040"/>
    <lineage>
        <taxon>Eukaryota</taxon>
        <taxon>Metazoa</taxon>
        <taxon>Ecdysozoa</taxon>
        <taxon>Nematoda</taxon>
        <taxon>Chromadorea</taxon>
        <taxon>Rhabditida</taxon>
        <taxon>Rhabditina</taxon>
        <taxon>Diplogasteromorpha</taxon>
        <taxon>Diplogasteroidea</taxon>
        <taxon>Neodiplogasteridae</taxon>
        <taxon>Pristionchus</taxon>
    </lineage>
</organism>
<evidence type="ECO:0000256" key="8">
    <source>
        <dbReference type="ARBA" id="ARBA00022801"/>
    </source>
</evidence>
<evidence type="ECO:0000259" key="20">
    <source>
        <dbReference type="Pfam" id="PF00685"/>
    </source>
</evidence>
<evidence type="ECO:0000256" key="12">
    <source>
        <dbReference type="ARBA" id="ARBA00023136"/>
    </source>
</evidence>
<comment type="caution">
    <text evidence="23">The sequence shown here is derived from an EMBL/GenBank/DDBJ whole genome shotgun (WGS) entry which is preliminary data.</text>
</comment>
<evidence type="ECO:0000256" key="5">
    <source>
        <dbReference type="ARBA" id="ARBA00012979"/>
    </source>
</evidence>
<evidence type="ECO:0000256" key="14">
    <source>
        <dbReference type="ARBA" id="ARBA00023180"/>
    </source>
</evidence>
<dbReference type="GO" id="GO:0000139">
    <property type="term" value="C:Golgi membrane"/>
    <property type="evidence" value="ECO:0007669"/>
    <property type="project" value="UniProtKB-SubCell"/>
</dbReference>
<comment type="similarity">
    <text evidence="4">Belongs to the sulfotransferase 1 family. NDST subfamily.</text>
</comment>
<feature type="disulfide bond" evidence="18">
    <location>
        <begin position="805"/>
        <end position="814"/>
    </location>
</feature>
<keyword evidence="8" id="KW-0378">Hydrolase</keyword>
<evidence type="ECO:0000256" key="13">
    <source>
        <dbReference type="ARBA" id="ARBA00023157"/>
    </source>
</evidence>
<dbReference type="EC" id="2.8.2.8" evidence="5"/>
<dbReference type="InterPro" id="IPR000863">
    <property type="entry name" value="Sulfotransferase_dom"/>
</dbReference>
<feature type="domain" description="Sulfotransferase" evidence="20">
    <location>
        <begin position="599"/>
        <end position="809"/>
    </location>
</feature>